<dbReference type="OrthoDB" id="9806837at2"/>
<keyword evidence="5 7" id="KW-0548">Nucleotidyltransferase</keyword>
<comment type="pathway">
    <text evidence="2 7">Isoprenoid biosynthesis; isopentenyl diphosphate biosynthesis via DXP pathway; isopentenyl diphosphate from 1-deoxy-D-xylulose 5-phosphate: step 2/6.</text>
</comment>
<dbReference type="PANTHER" id="PTHR32125:SF4">
    <property type="entry name" value="2-C-METHYL-D-ERYTHRITOL 4-PHOSPHATE CYTIDYLYLTRANSFERASE, CHLOROPLASTIC"/>
    <property type="match status" value="1"/>
</dbReference>
<evidence type="ECO:0000313" key="9">
    <source>
        <dbReference type="Proteomes" id="UP000317036"/>
    </source>
</evidence>
<comment type="similarity">
    <text evidence="3 7">Belongs to the IspD/TarI cytidylyltransferase family. IspD subfamily.</text>
</comment>
<dbReference type="HAMAP" id="MF_00108">
    <property type="entry name" value="IspD"/>
    <property type="match status" value="1"/>
</dbReference>
<dbReference type="SUPFAM" id="SSF53448">
    <property type="entry name" value="Nucleotide-diphospho-sugar transferases"/>
    <property type="match status" value="1"/>
</dbReference>
<dbReference type="InterPro" id="IPR029044">
    <property type="entry name" value="Nucleotide-diphossugar_trans"/>
</dbReference>
<dbReference type="RefSeq" id="WP_144853585.1">
    <property type="nucleotide sequence ID" value="NZ_VNJI01000051.1"/>
</dbReference>
<dbReference type="Gene3D" id="3.90.550.10">
    <property type="entry name" value="Spore Coat Polysaccharide Biosynthesis Protein SpsA, Chain A"/>
    <property type="match status" value="1"/>
</dbReference>
<dbReference type="NCBIfam" id="TIGR00453">
    <property type="entry name" value="ispD"/>
    <property type="match status" value="1"/>
</dbReference>
<dbReference type="InterPro" id="IPR001228">
    <property type="entry name" value="IspD"/>
</dbReference>
<dbReference type="Pfam" id="PF01128">
    <property type="entry name" value="IspD"/>
    <property type="match status" value="1"/>
</dbReference>
<dbReference type="CDD" id="cd02516">
    <property type="entry name" value="CDP-ME_synthetase"/>
    <property type="match status" value="1"/>
</dbReference>
<dbReference type="EC" id="2.7.7.60" evidence="7"/>
<name>A0A559K3E1_9BACL</name>
<keyword evidence="9" id="KW-1185">Reference proteome</keyword>
<dbReference type="GO" id="GO:0050518">
    <property type="term" value="F:2-C-methyl-D-erythritol 4-phosphate cytidylyltransferase activity"/>
    <property type="evidence" value="ECO:0007669"/>
    <property type="project" value="UniProtKB-UniRule"/>
</dbReference>
<feature type="site" description="Transition state stabilizer" evidence="7">
    <location>
        <position position="24"/>
    </location>
</feature>
<dbReference type="InterPro" id="IPR034683">
    <property type="entry name" value="IspD/TarI"/>
</dbReference>
<evidence type="ECO:0000256" key="2">
    <source>
        <dbReference type="ARBA" id="ARBA00004787"/>
    </source>
</evidence>
<protein>
    <recommendedName>
        <fullName evidence="7">2-C-methyl-D-erythritol 4-phosphate cytidylyltransferase</fullName>
        <ecNumber evidence="7">2.7.7.60</ecNumber>
    </recommendedName>
    <alternativeName>
        <fullName evidence="7">4-diphosphocytidyl-2C-methyl-D-erythritol synthase</fullName>
    </alternativeName>
    <alternativeName>
        <fullName evidence="7">MEP cytidylyltransferase</fullName>
        <shortName evidence="7">MCT</shortName>
    </alternativeName>
</protein>
<keyword evidence="6 7" id="KW-0414">Isoprene biosynthesis</keyword>
<evidence type="ECO:0000256" key="6">
    <source>
        <dbReference type="ARBA" id="ARBA00023229"/>
    </source>
</evidence>
<comment type="catalytic activity">
    <reaction evidence="1 7">
        <text>2-C-methyl-D-erythritol 4-phosphate + CTP + H(+) = 4-CDP-2-C-methyl-D-erythritol + diphosphate</text>
        <dbReference type="Rhea" id="RHEA:13429"/>
        <dbReference type="ChEBI" id="CHEBI:15378"/>
        <dbReference type="ChEBI" id="CHEBI:33019"/>
        <dbReference type="ChEBI" id="CHEBI:37563"/>
        <dbReference type="ChEBI" id="CHEBI:57823"/>
        <dbReference type="ChEBI" id="CHEBI:58262"/>
        <dbReference type="EC" id="2.7.7.60"/>
    </reaction>
</comment>
<feature type="site" description="Positions MEP for the nucleophilic attack" evidence="7">
    <location>
        <position position="156"/>
    </location>
</feature>
<organism evidence="8 9">
    <name type="scientific">Paenibacillus cremeus</name>
    <dbReference type="NCBI Taxonomy" id="2163881"/>
    <lineage>
        <taxon>Bacteria</taxon>
        <taxon>Bacillati</taxon>
        <taxon>Bacillota</taxon>
        <taxon>Bacilli</taxon>
        <taxon>Bacillales</taxon>
        <taxon>Paenibacillaceae</taxon>
        <taxon>Paenibacillus</taxon>
    </lineage>
</organism>
<dbReference type="UniPathway" id="UPA00056">
    <property type="reaction ID" value="UER00093"/>
</dbReference>
<reference evidence="8 9" key="1">
    <citation type="submission" date="2019-07" db="EMBL/GenBank/DDBJ databases">
        <authorList>
            <person name="Kim J."/>
        </authorList>
    </citation>
    <scope>NUCLEOTIDE SEQUENCE [LARGE SCALE GENOMIC DNA]</scope>
    <source>
        <strain evidence="8 9">JC52</strain>
    </source>
</reference>
<dbReference type="PROSITE" id="PS01295">
    <property type="entry name" value="ISPD"/>
    <property type="match status" value="1"/>
</dbReference>
<evidence type="ECO:0000256" key="5">
    <source>
        <dbReference type="ARBA" id="ARBA00022695"/>
    </source>
</evidence>
<evidence type="ECO:0000256" key="1">
    <source>
        <dbReference type="ARBA" id="ARBA00001282"/>
    </source>
</evidence>
<keyword evidence="4 7" id="KW-0808">Transferase</keyword>
<sequence>MTDKLGIVIVAAGKGSRMKTQESKQYLMIDEKPILVHTLALFDRMEVVDTIVLVTGSADVDRCQQYVEQYGLRKVQHVVTGGSERQDSVYQGLATLQGKVDWVMVHDGVRPFAAEAHILACLDKAKETDAAVLAVPVKDTIKVVDSDGLIQATPDRRSLWAIQTPQAFRLSMLLQAYESARQDGFLGTDDAMLVERLGIKVAVVEADYYNIKITTPEDLPWAEWIIRNARGEKNT</sequence>
<comment type="function">
    <text evidence="7">Catalyzes the formation of 4-diphosphocytidyl-2-C-methyl-D-erythritol from CTP and 2-C-methyl-D-erythritol 4-phosphate (MEP).</text>
</comment>
<dbReference type="InterPro" id="IPR050088">
    <property type="entry name" value="IspD/TarI_cytidylyltransf_bact"/>
</dbReference>
<evidence type="ECO:0000256" key="3">
    <source>
        <dbReference type="ARBA" id="ARBA00009789"/>
    </source>
</evidence>
<dbReference type="PANTHER" id="PTHR32125">
    <property type="entry name" value="2-C-METHYL-D-ERYTHRITOL 4-PHOSPHATE CYTIDYLYLTRANSFERASE, CHLOROPLASTIC"/>
    <property type="match status" value="1"/>
</dbReference>
<evidence type="ECO:0000313" key="8">
    <source>
        <dbReference type="EMBL" id="TVY06649.1"/>
    </source>
</evidence>
<dbReference type="InterPro" id="IPR018294">
    <property type="entry name" value="ISPD_synthase_CS"/>
</dbReference>
<feature type="site" description="Positions MEP for the nucleophilic attack" evidence="7">
    <location>
        <position position="212"/>
    </location>
</feature>
<proteinExistence type="inferred from homology"/>
<dbReference type="AlphaFoldDB" id="A0A559K3E1"/>
<feature type="site" description="Transition state stabilizer" evidence="7">
    <location>
        <position position="17"/>
    </location>
</feature>
<gene>
    <name evidence="7 8" type="primary">ispD</name>
    <name evidence="8" type="ORF">FPZ49_28150</name>
</gene>
<dbReference type="GO" id="GO:0019288">
    <property type="term" value="P:isopentenyl diphosphate biosynthetic process, methylerythritol 4-phosphate pathway"/>
    <property type="evidence" value="ECO:0007669"/>
    <property type="project" value="UniProtKB-UniRule"/>
</dbReference>
<evidence type="ECO:0000256" key="4">
    <source>
        <dbReference type="ARBA" id="ARBA00022679"/>
    </source>
</evidence>
<dbReference type="FunFam" id="3.90.550.10:FF:000003">
    <property type="entry name" value="2-C-methyl-D-erythritol 4-phosphate cytidylyltransferase"/>
    <property type="match status" value="1"/>
</dbReference>
<comment type="caution">
    <text evidence="8">The sequence shown here is derived from an EMBL/GenBank/DDBJ whole genome shotgun (WGS) entry which is preliminary data.</text>
</comment>
<dbReference type="EMBL" id="VNJI01000051">
    <property type="protein sequence ID" value="TVY06649.1"/>
    <property type="molecule type" value="Genomic_DNA"/>
</dbReference>
<evidence type="ECO:0000256" key="7">
    <source>
        <dbReference type="HAMAP-Rule" id="MF_00108"/>
    </source>
</evidence>
<accession>A0A559K3E1</accession>
<dbReference type="Proteomes" id="UP000317036">
    <property type="component" value="Unassembled WGS sequence"/>
</dbReference>